<keyword evidence="2" id="KW-0812">Transmembrane</keyword>
<dbReference type="RefSeq" id="WP_179541738.1">
    <property type="nucleotide sequence ID" value="NZ_BAAALL010000005.1"/>
</dbReference>
<accession>A0A7Z0GNK7</accession>
<sequence length="270" mass="30616">MSRPDTSDRSDPQLERTRRDLKRLPEGARALTWPVVAIVLIHTLMIGLWVAPNNPARDSLGADRVREYVQPWFSQNWSIFAPNPRRVAVTFEVRATVRDPETGDEQTTDWVDLIDNEDGIVAGNPFPARTAKITRRTTDRLHSAISGMSTEQREWLEADYVETPVDQLRERLTEADGGAGTADINRYMTADAAATAIATGFAENEWGDETEILYIQYRTSTRPAPSWDSDSTIDDTTRTERDYGWRSAVELTDQQIEHFGPYLEQGGDWR</sequence>
<dbReference type="InterPro" id="IPR043857">
    <property type="entry name" value="DUF5819"/>
</dbReference>
<evidence type="ECO:0000313" key="4">
    <source>
        <dbReference type="Proteomes" id="UP000535437"/>
    </source>
</evidence>
<keyword evidence="2" id="KW-0472">Membrane</keyword>
<dbReference type="AlphaFoldDB" id="A0A7Z0GNK7"/>
<gene>
    <name evidence="3" type="ORF">HNR09_001802</name>
</gene>
<reference evidence="3 4" key="1">
    <citation type="submission" date="2020-07" db="EMBL/GenBank/DDBJ databases">
        <title>Sequencing the genomes of 1000 actinobacteria strains.</title>
        <authorList>
            <person name="Klenk H.-P."/>
        </authorList>
    </citation>
    <scope>NUCLEOTIDE SEQUENCE [LARGE SCALE GENOMIC DNA]</scope>
    <source>
        <strain evidence="3 4">DSM 15475</strain>
    </source>
</reference>
<evidence type="ECO:0000256" key="1">
    <source>
        <dbReference type="SAM" id="MobiDB-lite"/>
    </source>
</evidence>
<organism evidence="3 4">
    <name type="scientific">Nesterenkonia xinjiangensis</name>
    <dbReference type="NCBI Taxonomy" id="225327"/>
    <lineage>
        <taxon>Bacteria</taxon>
        <taxon>Bacillati</taxon>
        <taxon>Actinomycetota</taxon>
        <taxon>Actinomycetes</taxon>
        <taxon>Micrococcales</taxon>
        <taxon>Micrococcaceae</taxon>
        <taxon>Nesterenkonia</taxon>
    </lineage>
</organism>
<evidence type="ECO:0000313" key="3">
    <source>
        <dbReference type="EMBL" id="NYJ78391.1"/>
    </source>
</evidence>
<keyword evidence="2" id="KW-1133">Transmembrane helix</keyword>
<comment type="caution">
    <text evidence="3">The sequence shown here is derived from an EMBL/GenBank/DDBJ whole genome shotgun (WGS) entry which is preliminary data.</text>
</comment>
<evidence type="ECO:0000256" key="2">
    <source>
        <dbReference type="SAM" id="Phobius"/>
    </source>
</evidence>
<feature type="region of interest" description="Disordered" evidence="1">
    <location>
        <begin position="1"/>
        <end position="21"/>
    </location>
</feature>
<dbReference type="Pfam" id="PF19136">
    <property type="entry name" value="DUF5819"/>
    <property type="match status" value="1"/>
</dbReference>
<protein>
    <submittedName>
        <fullName evidence="3">Uncharacterized protein</fullName>
    </submittedName>
</protein>
<name>A0A7Z0GNK7_9MICC</name>
<dbReference type="EMBL" id="JACCFY010000001">
    <property type="protein sequence ID" value="NYJ78391.1"/>
    <property type="molecule type" value="Genomic_DNA"/>
</dbReference>
<keyword evidence="4" id="KW-1185">Reference proteome</keyword>
<proteinExistence type="predicted"/>
<dbReference type="Proteomes" id="UP000535437">
    <property type="component" value="Unassembled WGS sequence"/>
</dbReference>
<feature type="transmembrane region" description="Helical" evidence="2">
    <location>
        <begin position="31"/>
        <end position="51"/>
    </location>
</feature>